<reference evidence="1 2" key="1">
    <citation type="submission" date="2018-04" db="EMBL/GenBank/DDBJ databases">
        <title>Polynucleobacter sp. UK-Long2-W17 genome.</title>
        <authorList>
            <person name="Hahn M.W."/>
        </authorList>
    </citation>
    <scope>NUCLEOTIDE SEQUENCE [LARGE SCALE GENOMIC DNA]</scope>
    <source>
        <strain evidence="1 2">UK-Long2-W17</strain>
    </source>
</reference>
<accession>A0A6M9PY34</accession>
<keyword evidence="2" id="KW-1185">Reference proteome</keyword>
<dbReference type="Pfam" id="PF13481">
    <property type="entry name" value="AAA_25"/>
    <property type="match status" value="1"/>
</dbReference>
<dbReference type="RefSeq" id="WP_173960646.1">
    <property type="nucleotide sequence ID" value="NZ_CBCSCC010000008.1"/>
</dbReference>
<sequence>MNHLESIQQMQTKVDEFTSDEPLPDLIFPASIVDSLYNPRDPAEYGVGQANSKKTGTASTQKAKPKIEVKLMKGSNVEMRPITWLIDQWLPMGKLTLLAGAGGTGKTTLALGIAAAITSGGTFPSGQKYLGRSNVLIWSSEDDPEDILMPRLAAMGADLERIYILKSVREDGDDRTFNAATDLDGLKTAVDSIGGVVLILLDPIIGLVKGNSDKANDVREGLDPLVEFSQNQRCAIIGISHFSKGGQGKDPAERVLGSQAFTALPRMVWGTIIDKDTGDRVLVRLKTNLSARDGGFLYSVEQTQYNGIDTSIVIWKGQIEGSSHQIISNAEAVDFDGENGSELGDCAQWLKSYLEDVGGSQEKKVIADLARANGYGNSSLYRAKDALKLVAKVEGFASSRRSIWMLPINSKNSIIPNNSHNSRALNHWDSGNYGQGDGNLTFKGDADHFDWGIAL</sequence>
<dbReference type="EMBL" id="CP028940">
    <property type="protein sequence ID" value="QKM60883.1"/>
    <property type="molecule type" value="Genomic_DNA"/>
</dbReference>
<organism evidence="1 2">
    <name type="scientific">Polynucleobacter arcticus</name>
    <dbReference type="NCBI Taxonomy" id="1743165"/>
    <lineage>
        <taxon>Bacteria</taxon>
        <taxon>Pseudomonadati</taxon>
        <taxon>Pseudomonadota</taxon>
        <taxon>Betaproteobacteria</taxon>
        <taxon>Burkholderiales</taxon>
        <taxon>Burkholderiaceae</taxon>
        <taxon>Polynucleobacter</taxon>
    </lineage>
</organism>
<dbReference type="InterPro" id="IPR027417">
    <property type="entry name" value="P-loop_NTPase"/>
</dbReference>
<dbReference type="KEGG" id="pard:DN92_07485"/>
<name>A0A6M9PY34_9BURK</name>
<dbReference type="Gene3D" id="3.40.50.300">
    <property type="entry name" value="P-loop containing nucleotide triphosphate hydrolases"/>
    <property type="match status" value="1"/>
</dbReference>
<evidence type="ECO:0000313" key="2">
    <source>
        <dbReference type="Proteomes" id="UP000501090"/>
    </source>
</evidence>
<dbReference type="AlphaFoldDB" id="A0A6M9PY34"/>
<dbReference type="SUPFAM" id="SSF52540">
    <property type="entry name" value="P-loop containing nucleoside triphosphate hydrolases"/>
    <property type="match status" value="1"/>
</dbReference>
<evidence type="ECO:0000313" key="1">
    <source>
        <dbReference type="EMBL" id="QKM60883.1"/>
    </source>
</evidence>
<dbReference type="Proteomes" id="UP000501090">
    <property type="component" value="Chromosome"/>
</dbReference>
<gene>
    <name evidence="1" type="ORF">DN92_07485</name>
</gene>
<protein>
    <submittedName>
        <fullName evidence="1">AAA family ATPase</fullName>
    </submittedName>
</protein>
<proteinExistence type="predicted"/>